<dbReference type="GO" id="GO:0005737">
    <property type="term" value="C:cytoplasm"/>
    <property type="evidence" value="ECO:0007669"/>
    <property type="project" value="UniProtKB-SubCell"/>
</dbReference>
<name>A0A5N5W1J5_STRMB</name>
<evidence type="ECO:0000256" key="7">
    <source>
        <dbReference type="ARBA" id="ARBA00022679"/>
    </source>
</evidence>
<dbReference type="Gene3D" id="3.40.50.150">
    <property type="entry name" value="Vaccinia Virus protein VP39"/>
    <property type="match status" value="1"/>
</dbReference>
<evidence type="ECO:0000256" key="6">
    <source>
        <dbReference type="ARBA" id="ARBA00022603"/>
    </source>
</evidence>
<dbReference type="InterPro" id="IPR000682">
    <property type="entry name" value="PCMT"/>
</dbReference>
<dbReference type="Pfam" id="PF01135">
    <property type="entry name" value="PCMT"/>
    <property type="match status" value="1"/>
</dbReference>
<accession>A0A5N5W1J5</accession>
<keyword evidence="8" id="KW-0949">S-adenosyl-L-methionine</keyword>
<dbReference type="GO" id="GO:0004719">
    <property type="term" value="F:protein-L-isoaspartate (D-aspartate) O-methyltransferase activity"/>
    <property type="evidence" value="ECO:0007669"/>
    <property type="project" value="UniProtKB-EC"/>
</dbReference>
<dbReference type="OrthoDB" id="4290053at2"/>
<evidence type="ECO:0000256" key="4">
    <source>
        <dbReference type="ARBA" id="ARBA00013346"/>
    </source>
</evidence>
<keyword evidence="7 12" id="KW-0808">Transferase</keyword>
<evidence type="ECO:0000256" key="10">
    <source>
        <dbReference type="ARBA" id="ARBA00031323"/>
    </source>
</evidence>
<dbReference type="PANTHER" id="PTHR11579">
    <property type="entry name" value="PROTEIN-L-ISOASPARTATE O-METHYLTRANSFERASE"/>
    <property type="match status" value="1"/>
</dbReference>
<dbReference type="SUPFAM" id="SSF53335">
    <property type="entry name" value="S-adenosyl-L-methionine-dependent methyltransferases"/>
    <property type="match status" value="1"/>
</dbReference>
<proteinExistence type="inferred from homology"/>
<dbReference type="AlphaFoldDB" id="A0A5N5W1J5"/>
<evidence type="ECO:0000256" key="11">
    <source>
        <dbReference type="ARBA" id="ARBA00031350"/>
    </source>
</evidence>
<keyword evidence="6 12" id="KW-0489">Methyltransferase</keyword>
<evidence type="ECO:0000256" key="9">
    <source>
        <dbReference type="ARBA" id="ARBA00030757"/>
    </source>
</evidence>
<evidence type="ECO:0000256" key="5">
    <source>
        <dbReference type="ARBA" id="ARBA00022490"/>
    </source>
</evidence>
<comment type="caution">
    <text evidence="12">The sequence shown here is derived from an EMBL/GenBank/DDBJ whole genome shotgun (WGS) entry which is preliminary data.</text>
</comment>
<comment type="subcellular location">
    <subcellularLocation>
        <location evidence="1">Cytoplasm</location>
    </subcellularLocation>
</comment>
<sequence>MSGRAPARTAAAQQAETMRARQAMVQRLEEQGVLSDSLLRQALLEVPREVPREVLLPRTYVRRDAGYPEPVVLELLDGAHPEDREEWLELIYSGASVLAQRNGEALEEQVRGRVKGGRISSAASVVSMTVQMLQGLGLRPGLSYLELGGGPGYSAAVAARVLGAGQVTAVECDVEMVSAAGRRLAGLGLEVDVVAGEGLDGHLERAPYERIAFTFSVPYLPVKVVEQLAEDGLMLAHLTAGSPSWPGLVTVRKNGSRLQAWVCGSRLGHVPVHGHSWVSLHRHRHRVGTEAGRHRAGPFASPPEEARGFWLAVAHLVPGLVRDFSAERLTLIAPREDSWAVVGPDGDVEEVGSRPLWDEVCEAYARWCRAGRPEKYRLEVASDGRQYITAGAGTDELTWELPTPAGSNDEVRGRASE</sequence>
<evidence type="ECO:0000256" key="1">
    <source>
        <dbReference type="ARBA" id="ARBA00004496"/>
    </source>
</evidence>
<dbReference type="EC" id="2.1.1.77" evidence="3"/>
<evidence type="ECO:0000313" key="12">
    <source>
        <dbReference type="EMBL" id="KAB7835542.1"/>
    </source>
</evidence>
<dbReference type="Proteomes" id="UP000327000">
    <property type="component" value="Unassembled WGS sequence"/>
</dbReference>
<dbReference type="CDD" id="cd02440">
    <property type="entry name" value="AdoMet_MTases"/>
    <property type="match status" value="1"/>
</dbReference>
<keyword evidence="13" id="KW-1185">Reference proteome</keyword>
<dbReference type="GO" id="GO:0032259">
    <property type="term" value="P:methylation"/>
    <property type="evidence" value="ECO:0007669"/>
    <property type="project" value="UniProtKB-KW"/>
</dbReference>
<reference evidence="12 13" key="1">
    <citation type="journal article" date="2019" name="Microb. Cell Fact.">
        <title>Exploring novel herbicidin analogues by transcriptional regulator overexpression and MS/MS molecular networking.</title>
        <authorList>
            <person name="Shi Y."/>
            <person name="Gu R."/>
            <person name="Li Y."/>
            <person name="Wang X."/>
            <person name="Ren W."/>
            <person name="Li X."/>
            <person name="Wang L."/>
            <person name="Xie Y."/>
            <person name="Hong B."/>
        </authorList>
    </citation>
    <scope>NUCLEOTIDE SEQUENCE [LARGE SCALE GENOMIC DNA]</scope>
    <source>
        <strain evidence="12 13">US-43</strain>
    </source>
</reference>
<protein>
    <recommendedName>
        <fullName evidence="4">Protein-L-isoaspartate O-methyltransferase</fullName>
        <ecNumber evidence="3">2.1.1.77</ecNumber>
    </recommendedName>
    <alternativeName>
        <fullName evidence="11">L-isoaspartyl protein carboxyl methyltransferase</fullName>
    </alternativeName>
    <alternativeName>
        <fullName evidence="9">Protein L-isoaspartyl methyltransferase</fullName>
    </alternativeName>
    <alternativeName>
        <fullName evidence="10">Protein-beta-aspartate methyltransferase</fullName>
    </alternativeName>
</protein>
<evidence type="ECO:0000256" key="8">
    <source>
        <dbReference type="ARBA" id="ARBA00022691"/>
    </source>
</evidence>
<organism evidence="12 13">
    <name type="scientific">Streptomyces mobaraensis</name>
    <name type="common">Streptoverticillium mobaraense</name>
    <dbReference type="NCBI Taxonomy" id="35621"/>
    <lineage>
        <taxon>Bacteria</taxon>
        <taxon>Bacillati</taxon>
        <taxon>Actinomycetota</taxon>
        <taxon>Actinomycetes</taxon>
        <taxon>Kitasatosporales</taxon>
        <taxon>Streptomycetaceae</taxon>
        <taxon>Streptomyces</taxon>
    </lineage>
</organism>
<comment type="similarity">
    <text evidence="2">Belongs to the methyltransferase superfamily. L-isoaspartyl/D-aspartyl protein methyltransferase family.</text>
</comment>
<evidence type="ECO:0000256" key="3">
    <source>
        <dbReference type="ARBA" id="ARBA00011890"/>
    </source>
</evidence>
<dbReference type="EMBL" id="VOKX01000107">
    <property type="protein sequence ID" value="KAB7835542.1"/>
    <property type="molecule type" value="Genomic_DNA"/>
</dbReference>
<evidence type="ECO:0000313" key="13">
    <source>
        <dbReference type="Proteomes" id="UP000327000"/>
    </source>
</evidence>
<evidence type="ECO:0000256" key="2">
    <source>
        <dbReference type="ARBA" id="ARBA00005369"/>
    </source>
</evidence>
<gene>
    <name evidence="12" type="ORF">FRZ00_27015</name>
</gene>
<dbReference type="InterPro" id="IPR029063">
    <property type="entry name" value="SAM-dependent_MTases_sf"/>
</dbReference>
<dbReference type="PANTHER" id="PTHR11579:SF0">
    <property type="entry name" value="PROTEIN-L-ISOASPARTATE(D-ASPARTATE) O-METHYLTRANSFERASE"/>
    <property type="match status" value="1"/>
</dbReference>
<keyword evidence="5" id="KW-0963">Cytoplasm</keyword>
<dbReference type="RefSeq" id="WP_152265319.1">
    <property type="nucleotide sequence ID" value="NZ_VOKX01000107.1"/>
</dbReference>